<protein>
    <submittedName>
        <fullName evidence="2">Sigma-K factor-processing regulator BofA</fullName>
    </submittedName>
</protein>
<feature type="transmembrane region" description="Helical" evidence="1">
    <location>
        <begin position="37"/>
        <end position="56"/>
    </location>
</feature>
<keyword evidence="1" id="KW-0812">Transmembrane</keyword>
<evidence type="ECO:0000313" key="3">
    <source>
        <dbReference type="Proteomes" id="UP001500782"/>
    </source>
</evidence>
<dbReference type="InterPro" id="IPR010001">
    <property type="entry name" value="BofA"/>
</dbReference>
<feature type="transmembrane region" description="Helical" evidence="1">
    <location>
        <begin position="6"/>
        <end position="25"/>
    </location>
</feature>
<dbReference type="Pfam" id="PF07441">
    <property type="entry name" value="BofA"/>
    <property type="match status" value="1"/>
</dbReference>
<comment type="caution">
    <text evidence="2">The sequence shown here is derived from an EMBL/GenBank/DDBJ whole genome shotgun (WGS) entry which is preliminary data.</text>
</comment>
<name>A0ABN0WGK0_9BACI</name>
<proteinExistence type="predicted"/>
<sequence length="89" mass="9398">MDSVWIIAGVVVLIVLLLFTGVSIKPLKYIGSGFVKILIGALFLFFLNTIGGQFGVHVPINLVTSALSGFLGIPGVLALAAIDYWVIPV</sequence>
<feature type="transmembrane region" description="Helical" evidence="1">
    <location>
        <begin position="62"/>
        <end position="87"/>
    </location>
</feature>
<organism evidence="2 3">
    <name type="scientific">Bacillus carboniphilus</name>
    <dbReference type="NCBI Taxonomy" id="86663"/>
    <lineage>
        <taxon>Bacteria</taxon>
        <taxon>Bacillati</taxon>
        <taxon>Bacillota</taxon>
        <taxon>Bacilli</taxon>
        <taxon>Bacillales</taxon>
        <taxon>Bacillaceae</taxon>
        <taxon>Bacillus</taxon>
    </lineage>
</organism>
<keyword evidence="3" id="KW-1185">Reference proteome</keyword>
<evidence type="ECO:0000313" key="2">
    <source>
        <dbReference type="EMBL" id="GAA0336990.1"/>
    </source>
</evidence>
<reference evidence="2 3" key="1">
    <citation type="journal article" date="2019" name="Int. J. Syst. Evol. Microbiol.">
        <title>The Global Catalogue of Microorganisms (GCM) 10K type strain sequencing project: providing services to taxonomists for standard genome sequencing and annotation.</title>
        <authorList>
            <consortium name="The Broad Institute Genomics Platform"/>
            <consortium name="The Broad Institute Genome Sequencing Center for Infectious Disease"/>
            <person name="Wu L."/>
            <person name="Ma J."/>
        </authorList>
    </citation>
    <scope>NUCLEOTIDE SEQUENCE [LARGE SCALE GENOMIC DNA]</scope>
    <source>
        <strain evidence="2 3">JCM 9731</strain>
    </source>
</reference>
<keyword evidence="1" id="KW-0472">Membrane</keyword>
<keyword evidence="1" id="KW-1133">Transmembrane helix</keyword>
<dbReference type="NCBIfam" id="TIGR02862">
    <property type="entry name" value="spore_BofA"/>
    <property type="match status" value="1"/>
</dbReference>
<dbReference type="EMBL" id="BAAADJ010000050">
    <property type="protein sequence ID" value="GAA0336990.1"/>
    <property type="molecule type" value="Genomic_DNA"/>
</dbReference>
<dbReference type="Proteomes" id="UP001500782">
    <property type="component" value="Unassembled WGS sequence"/>
</dbReference>
<accession>A0ABN0WGK0</accession>
<evidence type="ECO:0000256" key="1">
    <source>
        <dbReference type="SAM" id="Phobius"/>
    </source>
</evidence>
<gene>
    <name evidence="2" type="primary">bofA</name>
    <name evidence="2" type="ORF">GCM10008967_29100</name>
</gene>
<dbReference type="RefSeq" id="WP_343800270.1">
    <property type="nucleotide sequence ID" value="NZ_BAAADJ010000050.1"/>
</dbReference>